<reference evidence="1" key="1">
    <citation type="submission" date="2019-12" db="EMBL/GenBank/DDBJ databases">
        <title>Genome sequencing and annotation of Brassica cretica.</title>
        <authorList>
            <person name="Studholme D.J."/>
            <person name="Sarris P."/>
        </authorList>
    </citation>
    <scope>NUCLEOTIDE SEQUENCE</scope>
    <source>
        <strain evidence="1">PFS-109/04</strain>
        <tissue evidence="1">Leaf</tissue>
    </source>
</reference>
<dbReference type="Proteomes" id="UP000712600">
    <property type="component" value="Unassembled WGS sequence"/>
</dbReference>
<evidence type="ECO:0000313" key="2">
    <source>
        <dbReference type="Proteomes" id="UP000712600"/>
    </source>
</evidence>
<dbReference type="EMBL" id="QGKX02002183">
    <property type="protein sequence ID" value="KAF3488147.1"/>
    <property type="molecule type" value="Genomic_DNA"/>
</dbReference>
<sequence>MYYIKHTQISSVEYHEVIPVAYILSECGLNGMGSNDLTNAKSEALMIQFENMLASNQEYDYQIAKTIMTNPTRADEDDVMSSVFVDTVVRIRTN</sequence>
<name>A0A8S9N3Y0_BRACR</name>
<proteinExistence type="predicted"/>
<comment type="caution">
    <text evidence="1">The sequence shown here is derived from an EMBL/GenBank/DDBJ whole genome shotgun (WGS) entry which is preliminary data.</text>
</comment>
<evidence type="ECO:0000313" key="1">
    <source>
        <dbReference type="EMBL" id="KAF3488147.1"/>
    </source>
</evidence>
<protein>
    <submittedName>
        <fullName evidence="1">Uncharacterized protein</fullName>
    </submittedName>
</protein>
<dbReference type="AlphaFoldDB" id="A0A8S9N3Y0"/>
<organism evidence="1 2">
    <name type="scientific">Brassica cretica</name>
    <name type="common">Mustard</name>
    <dbReference type="NCBI Taxonomy" id="69181"/>
    <lineage>
        <taxon>Eukaryota</taxon>
        <taxon>Viridiplantae</taxon>
        <taxon>Streptophyta</taxon>
        <taxon>Embryophyta</taxon>
        <taxon>Tracheophyta</taxon>
        <taxon>Spermatophyta</taxon>
        <taxon>Magnoliopsida</taxon>
        <taxon>eudicotyledons</taxon>
        <taxon>Gunneridae</taxon>
        <taxon>Pentapetalae</taxon>
        <taxon>rosids</taxon>
        <taxon>malvids</taxon>
        <taxon>Brassicales</taxon>
        <taxon>Brassicaceae</taxon>
        <taxon>Brassiceae</taxon>
        <taxon>Brassica</taxon>
    </lineage>
</organism>
<accession>A0A8S9N3Y0</accession>
<gene>
    <name evidence="1" type="ORF">F2Q69_00056510</name>
</gene>